<dbReference type="STRING" id="1160497.A0A1L9V7X3"/>
<sequence>MIRTVVGLLALWAGVQAAPTRRDTSSPVVQVKNGTYAGATNTNYNQDLFLGIPYAQQPVGNLRLTVPQSLNETWDGERDAKAYSDSCVGYGTDSIWYSMSEACLTLNVIRDSSVDEDSKLPVGVWIHGGGFYQGSGADERYNMSAIVSNAHRIGKPFIAVTINYRLSAWGFLSSHEVTESGNTNLGLRDQRLALHWIRENIASFGGDPDKVTIWGESAGGMSVGYHLIAYGGRDDHLFRGGILESGGPISASPLVDGSSYQDDFDALVKEVGCEGSGKGALQCLREVPFEELNGALNGTGGDPVYWFLPVIDEDFIRKRGSLSLGAHEFVQVPVIAGTNSDEGTSFGPTGINTTEHFYTYLTGNQSDPPLPSPIAHNLLTLYPDDPSQGIPAYLGDTRIASKGLQWRRTNAYTGDYMMHANRRRQCSAWAETSTPAYCYRFNVRSADVSYTSGSAHFEEVAFVFNNIAGLGYHDGKPFTAETPESWVRLSEMMASMWAGFIYELDPNAVGSHSGDFVRWDGYGDGNGNEVDILFDADANATTSRMEGDTWRKDAIEYINSIADVYER</sequence>
<organism evidence="5 6">
    <name type="scientific">Aspergillus glaucus CBS 516.65</name>
    <dbReference type="NCBI Taxonomy" id="1160497"/>
    <lineage>
        <taxon>Eukaryota</taxon>
        <taxon>Fungi</taxon>
        <taxon>Dikarya</taxon>
        <taxon>Ascomycota</taxon>
        <taxon>Pezizomycotina</taxon>
        <taxon>Eurotiomycetes</taxon>
        <taxon>Eurotiomycetidae</taxon>
        <taxon>Eurotiales</taxon>
        <taxon>Aspergillaceae</taxon>
        <taxon>Aspergillus</taxon>
        <taxon>Aspergillus subgen. Aspergillus</taxon>
    </lineage>
</organism>
<dbReference type="InterPro" id="IPR019826">
    <property type="entry name" value="Carboxylesterase_B_AS"/>
</dbReference>
<dbReference type="AlphaFoldDB" id="A0A1L9V7X3"/>
<dbReference type="Gene3D" id="3.40.50.1820">
    <property type="entry name" value="alpha/beta hydrolase"/>
    <property type="match status" value="1"/>
</dbReference>
<feature type="chain" id="PRO_5011814890" description="Carboxylic ester hydrolase" evidence="3">
    <location>
        <begin position="18"/>
        <end position="567"/>
    </location>
</feature>
<dbReference type="VEuPathDB" id="FungiDB:ASPGLDRAFT_39300"/>
<dbReference type="GO" id="GO:0016787">
    <property type="term" value="F:hydrolase activity"/>
    <property type="evidence" value="ECO:0007669"/>
    <property type="project" value="UniProtKB-KW"/>
</dbReference>
<evidence type="ECO:0000313" key="6">
    <source>
        <dbReference type="Proteomes" id="UP000184300"/>
    </source>
</evidence>
<evidence type="ECO:0000256" key="3">
    <source>
        <dbReference type="RuleBase" id="RU361235"/>
    </source>
</evidence>
<gene>
    <name evidence="5" type="ORF">ASPGLDRAFT_39300</name>
</gene>
<dbReference type="PROSITE" id="PS00122">
    <property type="entry name" value="CARBOXYLESTERASE_B_1"/>
    <property type="match status" value="1"/>
</dbReference>
<dbReference type="Proteomes" id="UP000184300">
    <property type="component" value="Unassembled WGS sequence"/>
</dbReference>
<protein>
    <recommendedName>
        <fullName evidence="3">Carboxylic ester hydrolase</fullName>
        <ecNumber evidence="3">3.1.1.-</ecNumber>
    </recommendedName>
</protein>
<dbReference type="GeneID" id="34461317"/>
<dbReference type="InterPro" id="IPR050309">
    <property type="entry name" value="Type-B_Carboxylest/Lipase"/>
</dbReference>
<dbReference type="OrthoDB" id="408631at2759"/>
<feature type="domain" description="Carboxylesterase type B" evidence="4">
    <location>
        <begin position="26"/>
        <end position="540"/>
    </location>
</feature>
<dbReference type="FunFam" id="3.40.50.1820:FF:000292">
    <property type="entry name" value="Carboxylic ester hydrolase"/>
    <property type="match status" value="1"/>
</dbReference>
<dbReference type="EC" id="3.1.1.-" evidence="3"/>
<reference evidence="6" key="1">
    <citation type="journal article" date="2017" name="Genome Biol.">
        <title>Comparative genomics reveals high biological diversity and specific adaptations in the industrially and medically important fungal genus Aspergillus.</title>
        <authorList>
            <person name="de Vries R.P."/>
            <person name="Riley R."/>
            <person name="Wiebenga A."/>
            <person name="Aguilar-Osorio G."/>
            <person name="Amillis S."/>
            <person name="Uchima C.A."/>
            <person name="Anderluh G."/>
            <person name="Asadollahi M."/>
            <person name="Askin M."/>
            <person name="Barry K."/>
            <person name="Battaglia E."/>
            <person name="Bayram O."/>
            <person name="Benocci T."/>
            <person name="Braus-Stromeyer S.A."/>
            <person name="Caldana C."/>
            <person name="Canovas D."/>
            <person name="Cerqueira G.C."/>
            <person name="Chen F."/>
            <person name="Chen W."/>
            <person name="Choi C."/>
            <person name="Clum A."/>
            <person name="Dos Santos R.A."/>
            <person name="Damasio A.R."/>
            <person name="Diallinas G."/>
            <person name="Emri T."/>
            <person name="Fekete E."/>
            <person name="Flipphi M."/>
            <person name="Freyberg S."/>
            <person name="Gallo A."/>
            <person name="Gournas C."/>
            <person name="Habgood R."/>
            <person name="Hainaut M."/>
            <person name="Harispe M.L."/>
            <person name="Henrissat B."/>
            <person name="Hilden K.S."/>
            <person name="Hope R."/>
            <person name="Hossain A."/>
            <person name="Karabika E."/>
            <person name="Karaffa L."/>
            <person name="Karanyi Z."/>
            <person name="Krasevec N."/>
            <person name="Kuo A."/>
            <person name="Kusch H."/>
            <person name="LaButti K."/>
            <person name="Lagendijk E.L."/>
            <person name="Lapidus A."/>
            <person name="Levasseur A."/>
            <person name="Lindquist E."/>
            <person name="Lipzen A."/>
            <person name="Logrieco A.F."/>
            <person name="MacCabe A."/>
            <person name="Maekelae M.R."/>
            <person name="Malavazi I."/>
            <person name="Melin P."/>
            <person name="Meyer V."/>
            <person name="Mielnichuk N."/>
            <person name="Miskei M."/>
            <person name="Molnar A.P."/>
            <person name="Mule G."/>
            <person name="Ngan C.Y."/>
            <person name="Orejas M."/>
            <person name="Orosz E."/>
            <person name="Ouedraogo J.P."/>
            <person name="Overkamp K.M."/>
            <person name="Park H.-S."/>
            <person name="Perrone G."/>
            <person name="Piumi F."/>
            <person name="Punt P.J."/>
            <person name="Ram A.F."/>
            <person name="Ramon A."/>
            <person name="Rauscher S."/>
            <person name="Record E."/>
            <person name="Riano-Pachon D.M."/>
            <person name="Robert V."/>
            <person name="Roehrig J."/>
            <person name="Ruller R."/>
            <person name="Salamov A."/>
            <person name="Salih N.S."/>
            <person name="Samson R.A."/>
            <person name="Sandor E."/>
            <person name="Sanguinetti M."/>
            <person name="Schuetze T."/>
            <person name="Sepcic K."/>
            <person name="Shelest E."/>
            <person name="Sherlock G."/>
            <person name="Sophianopoulou V."/>
            <person name="Squina F.M."/>
            <person name="Sun H."/>
            <person name="Susca A."/>
            <person name="Todd R.B."/>
            <person name="Tsang A."/>
            <person name="Unkles S.E."/>
            <person name="van de Wiele N."/>
            <person name="van Rossen-Uffink D."/>
            <person name="Oliveira J.V."/>
            <person name="Vesth T.C."/>
            <person name="Visser J."/>
            <person name="Yu J.-H."/>
            <person name="Zhou M."/>
            <person name="Andersen M.R."/>
            <person name="Archer D.B."/>
            <person name="Baker S.E."/>
            <person name="Benoit I."/>
            <person name="Brakhage A.A."/>
            <person name="Braus G.H."/>
            <person name="Fischer R."/>
            <person name="Frisvad J.C."/>
            <person name="Goldman G.H."/>
            <person name="Houbraken J."/>
            <person name="Oakley B."/>
            <person name="Pocsi I."/>
            <person name="Scazzocchio C."/>
            <person name="Seiboth B."/>
            <person name="vanKuyk P.A."/>
            <person name="Wortman J."/>
            <person name="Dyer P.S."/>
            <person name="Grigoriev I.V."/>
        </authorList>
    </citation>
    <scope>NUCLEOTIDE SEQUENCE [LARGE SCALE GENOMIC DNA]</scope>
    <source>
        <strain evidence="6">CBS 516.65</strain>
    </source>
</reference>
<keyword evidence="6" id="KW-1185">Reference proteome</keyword>
<proteinExistence type="inferred from homology"/>
<accession>A0A1L9V7X3</accession>
<evidence type="ECO:0000256" key="1">
    <source>
        <dbReference type="ARBA" id="ARBA00005964"/>
    </source>
</evidence>
<dbReference type="SUPFAM" id="SSF53474">
    <property type="entry name" value="alpha/beta-Hydrolases"/>
    <property type="match status" value="1"/>
</dbReference>
<evidence type="ECO:0000259" key="4">
    <source>
        <dbReference type="Pfam" id="PF00135"/>
    </source>
</evidence>
<dbReference type="RefSeq" id="XP_022396693.1">
    <property type="nucleotide sequence ID" value="XM_022545056.1"/>
</dbReference>
<comment type="similarity">
    <text evidence="1 3">Belongs to the type-B carboxylesterase/lipase family.</text>
</comment>
<feature type="signal peptide" evidence="3">
    <location>
        <begin position="1"/>
        <end position="17"/>
    </location>
</feature>
<evidence type="ECO:0000256" key="2">
    <source>
        <dbReference type="ARBA" id="ARBA00022801"/>
    </source>
</evidence>
<dbReference type="Pfam" id="PF00135">
    <property type="entry name" value="COesterase"/>
    <property type="match status" value="1"/>
</dbReference>
<dbReference type="InterPro" id="IPR029058">
    <property type="entry name" value="AB_hydrolase_fold"/>
</dbReference>
<dbReference type="EMBL" id="KV878913">
    <property type="protein sequence ID" value="OJJ79995.1"/>
    <property type="molecule type" value="Genomic_DNA"/>
</dbReference>
<dbReference type="InterPro" id="IPR002018">
    <property type="entry name" value="CarbesteraseB"/>
</dbReference>
<name>A0A1L9V7X3_ASPGL</name>
<evidence type="ECO:0000313" key="5">
    <source>
        <dbReference type="EMBL" id="OJJ79995.1"/>
    </source>
</evidence>
<keyword evidence="3" id="KW-0732">Signal</keyword>
<keyword evidence="2 3" id="KW-0378">Hydrolase</keyword>
<dbReference type="PANTHER" id="PTHR11559">
    <property type="entry name" value="CARBOXYLESTERASE"/>
    <property type="match status" value="1"/>
</dbReference>